<keyword evidence="2" id="KW-1185">Reference proteome</keyword>
<evidence type="ECO:0000313" key="1">
    <source>
        <dbReference type="EMBL" id="KAK2193628.1"/>
    </source>
</evidence>
<dbReference type="EMBL" id="JAODUO010000010">
    <property type="protein sequence ID" value="KAK2193628.1"/>
    <property type="molecule type" value="Genomic_DNA"/>
</dbReference>
<sequence>MLKSQMAARSHRRLVAFRPANEILMSTRKETERIEFGRVRV</sequence>
<comment type="caution">
    <text evidence="1">The sequence shown here is derived from an EMBL/GenBank/DDBJ whole genome shotgun (WGS) entry which is preliminary data.</text>
</comment>
<proteinExistence type="predicted"/>
<reference evidence="1" key="1">
    <citation type="journal article" date="2023" name="Mol. Biol. Evol.">
        <title>Third-Generation Sequencing Reveals the Adaptive Role of the Epigenome in Three Deep-Sea Polychaetes.</title>
        <authorList>
            <person name="Perez M."/>
            <person name="Aroh O."/>
            <person name="Sun Y."/>
            <person name="Lan Y."/>
            <person name="Juniper S.K."/>
            <person name="Young C.R."/>
            <person name="Angers B."/>
            <person name="Qian P.Y."/>
        </authorList>
    </citation>
    <scope>NUCLEOTIDE SEQUENCE</scope>
    <source>
        <strain evidence="1">R07B-5</strain>
    </source>
</reference>
<accession>A0AAD9UL91</accession>
<protein>
    <submittedName>
        <fullName evidence="1">Uncharacterized protein</fullName>
    </submittedName>
</protein>
<organism evidence="1 2">
    <name type="scientific">Ridgeia piscesae</name>
    <name type="common">Tubeworm</name>
    <dbReference type="NCBI Taxonomy" id="27915"/>
    <lineage>
        <taxon>Eukaryota</taxon>
        <taxon>Metazoa</taxon>
        <taxon>Spiralia</taxon>
        <taxon>Lophotrochozoa</taxon>
        <taxon>Annelida</taxon>
        <taxon>Polychaeta</taxon>
        <taxon>Sedentaria</taxon>
        <taxon>Canalipalpata</taxon>
        <taxon>Sabellida</taxon>
        <taxon>Siboglinidae</taxon>
        <taxon>Ridgeia</taxon>
    </lineage>
</organism>
<gene>
    <name evidence="1" type="ORF">NP493_11g12020</name>
</gene>
<name>A0AAD9UL91_RIDPI</name>
<dbReference type="Proteomes" id="UP001209878">
    <property type="component" value="Unassembled WGS sequence"/>
</dbReference>
<evidence type="ECO:0000313" key="2">
    <source>
        <dbReference type="Proteomes" id="UP001209878"/>
    </source>
</evidence>
<dbReference type="AlphaFoldDB" id="A0AAD9UL91"/>